<dbReference type="GO" id="GO:0003677">
    <property type="term" value="F:DNA binding"/>
    <property type="evidence" value="ECO:0007669"/>
    <property type="project" value="UniProtKB-KW"/>
</dbReference>
<evidence type="ECO:0000256" key="1">
    <source>
        <dbReference type="ARBA" id="ARBA00023015"/>
    </source>
</evidence>
<dbReference type="InterPro" id="IPR013325">
    <property type="entry name" value="RNA_pol_sigma_r2"/>
</dbReference>
<dbReference type="Pfam" id="PF04542">
    <property type="entry name" value="Sigma70_r2"/>
    <property type="match status" value="1"/>
</dbReference>
<evidence type="ECO:0000259" key="5">
    <source>
        <dbReference type="PROSITE" id="PS00715"/>
    </source>
</evidence>
<sequence>MSMTTKYASKEQVHQWIQQCQQNRDEDAQTQLVLNYKSLIYSITNRYVKNYAQQEDLFQVGVIGLLKAIRRFDVSIQRSFEAFAIPTILGEIKRYIRDTTWDVHVPRRVKELGPKIKRKVAELTTTLQRSPSILEIAQALDTSLEEVLETMEMMTSYNTLSLDVPMDVDSEDRDRTFFDVVGSVDENFDYLEKMMAVQASIQVLDHRERDVIELTFMANMTQIEIGKQLGISQMHVSRIKRTALDKLKTAVMS</sequence>
<dbReference type="InterPro" id="IPR014284">
    <property type="entry name" value="RNA_pol_sigma-70_dom"/>
</dbReference>
<dbReference type="InterPro" id="IPR000943">
    <property type="entry name" value="RNA_pol_sigma70"/>
</dbReference>
<keyword evidence="7" id="KW-1185">Reference proteome</keyword>
<evidence type="ECO:0000313" key="7">
    <source>
        <dbReference type="Proteomes" id="UP000288623"/>
    </source>
</evidence>
<reference evidence="6 7" key="1">
    <citation type="submission" date="2014-11" db="EMBL/GenBank/DDBJ databases">
        <title>Genome sequence and analysis of novel Kurthia sp.</title>
        <authorList>
            <person name="Lawson J.N."/>
            <person name="Gonzalez J.E."/>
            <person name="Rinauldi L."/>
            <person name="Xuan Z."/>
            <person name="Firman A."/>
            <person name="Shaddox L."/>
            <person name="Trudeau A."/>
            <person name="Shah S."/>
            <person name="Reiman D."/>
        </authorList>
    </citation>
    <scope>NUCLEOTIDE SEQUENCE [LARGE SCALE GENOMIC DNA]</scope>
    <source>
        <strain evidence="6 7">3B1D</strain>
    </source>
</reference>
<proteinExistence type="predicted"/>
<dbReference type="NCBIfam" id="TIGR02941">
    <property type="entry name" value="Sigma_B"/>
    <property type="match status" value="1"/>
</dbReference>
<dbReference type="NCBIfam" id="TIGR02980">
    <property type="entry name" value="SigBFG"/>
    <property type="match status" value="1"/>
</dbReference>
<dbReference type="CDD" id="cd06171">
    <property type="entry name" value="Sigma70_r4"/>
    <property type="match status" value="1"/>
</dbReference>
<dbReference type="SUPFAM" id="SSF88659">
    <property type="entry name" value="Sigma3 and sigma4 domains of RNA polymerase sigma factors"/>
    <property type="match status" value="2"/>
</dbReference>
<dbReference type="InterPro" id="IPR014322">
    <property type="entry name" value="RNA_pol_sigma-B/F/G"/>
</dbReference>
<dbReference type="PANTHER" id="PTHR30385">
    <property type="entry name" value="SIGMA FACTOR F FLAGELLAR"/>
    <property type="match status" value="1"/>
</dbReference>
<protein>
    <submittedName>
        <fullName evidence="6">RNA polymerase sigma factor SigB</fullName>
    </submittedName>
</protein>
<evidence type="ECO:0000256" key="2">
    <source>
        <dbReference type="ARBA" id="ARBA00023082"/>
    </source>
</evidence>
<keyword evidence="1" id="KW-0805">Transcription regulation</keyword>
<dbReference type="PROSITE" id="PS00715">
    <property type="entry name" value="SIGMA70_1"/>
    <property type="match status" value="1"/>
</dbReference>
<dbReference type="Gene3D" id="1.20.120.1810">
    <property type="match status" value="1"/>
</dbReference>
<keyword evidence="4" id="KW-0804">Transcription</keyword>
<organism evidence="6 7">
    <name type="scientific">Candidatus Kurthia intestinigallinarum</name>
    <dbReference type="NCBI Taxonomy" id="1562256"/>
    <lineage>
        <taxon>Bacteria</taxon>
        <taxon>Bacillati</taxon>
        <taxon>Bacillota</taxon>
        <taxon>Bacilli</taxon>
        <taxon>Bacillales</taxon>
        <taxon>Caryophanaceae</taxon>
        <taxon>Kurthia</taxon>
    </lineage>
</organism>
<dbReference type="InterPro" id="IPR007624">
    <property type="entry name" value="RNA_pol_sigma70_r3"/>
</dbReference>
<gene>
    <name evidence="6" type="ORF">QI30_16760</name>
</gene>
<dbReference type="InterPro" id="IPR014288">
    <property type="entry name" value="RNA_pol_sigma-B"/>
</dbReference>
<dbReference type="GO" id="GO:0016987">
    <property type="term" value="F:sigma factor activity"/>
    <property type="evidence" value="ECO:0007669"/>
    <property type="project" value="UniProtKB-KW"/>
</dbReference>
<dbReference type="Pfam" id="PF04539">
    <property type="entry name" value="Sigma70_r3"/>
    <property type="match status" value="1"/>
</dbReference>
<keyword evidence="2" id="KW-0731">Sigma factor</keyword>
<dbReference type="InterPro" id="IPR007627">
    <property type="entry name" value="RNA_pol_sigma70_r2"/>
</dbReference>
<dbReference type="AlphaFoldDB" id="A0A433RQC0"/>
<evidence type="ECO:0000256" key="4">
    <source>
        <dbReference type="ARBA" id="ARBA00023163"/>
    </source>
</evidence>
<dbReference type="EMBL" id="JTFC01000042">
    <property type="protein sequence ID" value="RUS52596.1"/>
    <property type="molecule type" value="Genomic_DNA"/>
</dbReference>
<dbReference type="Pfam" id="PF04545">
    <property type="entry name" value="Sigma70_r4"/>
    <property type="match status" value="1"/>
</dbReference>
<feature type="domain" description="RNA polymerase sigma-70" evidence="5">
    <location>
        <begin position="56"/>
        <end position="69"/>
    </location>
</feature>
<dbReference type="InterPro" id="IPR007630">
    <property type="entry name" value="RNA_pol_sigma70_r4"/>
</dbReference>
<comment type="caution">
    <text evidence="6">The sequence shown here is derived from an EMBL/GenBank/DDBJ whole genome shotgun (WGS) entry which is preliminary data.</text>
</comment>
<evidence type="ECO:0000313" key="6">
    <source>
        <dbReference type="EMBL" id="RUS52596.1"/>
    </source>
</evidence>
<dbReference type="SUPFAM" id="SSF88946">
    <property type="entry name" value="Sigma2 domain of RNA polymerase sigma factors"/>
    <property type="match status" value="1"/>
</dbReference>
<dbReference type="Proteomes" id="UP000288623">
    <property type="component" value="Unassembled WGS sequence"/>
</dbReference>
<evidence type="ECO:0000256" key="3">
    <source>
        <dbReference type="ARBA" id="ARBA00023125"/>
    </source>
</evidence>
<dbReference type="NCBIfam" id="TIGR02937">
    <property type="entry name" value="sigma70-ECF"/>
    <property type="match status" value="1"/>
</dbReference>
<dbReference type="Gene3D" id="1.20.140.160">
    <property type="match status" value="1"/>
</dbReference>
<keyword evidence="3" id="KW-0238">DNA-binding</keyword>
<dbReference type="PANTHER" id="PTHR30385:SF4">
    <property type="entry name" value="RNA POLYMERASE SIGMA-E FACTOR"/>
    <property type="match status" value="1"/>
</dbReference>
<dbReference type="GO" id="GO:0006352">
    <property type="term" value="P:DNA-templated transcription initiation"/>
    <property type="evidence" value="ECO:0007669"/>
    <property type="project" value="InterPro"/>
</dbReference>
<name>A0A433RQC0_9BACL</name>
<dbReference type="PRINTS" id="PR00046">
    <property type="entry name" value="SIGMA70FCT"/>
</dbReference>
<dbReference type="InterPro" id="IPR013324">
    <property type="entry name" value="RNA_pol_sigma_r3/r4-like"/>
</dbReference>
<accession>A0A433RQC0</accession>